<dbReference type="InterPro" id="IPR050266">
    <property type="entry name" value="AB_hydrolase_sf"/>
</dbReference>
<dbReference type="OrthoDB" id="8119704at2759"/>
<gene>
    <name evidence="2" type="ORF">HYALB_00011779</name>
</gene>
<dbReference type="GO" id="GO:0016020">
    <property type="term" value="C:membrane"/>
    <property type="evidence" value="ECO:0007669"/>
    <property type="project" value="TreeGrafter"/>
</dbReference>
<sequence>MTTPPSDQHTLLWKLPLVSIQDLPPLPQNITRHFISTPNGKLEILSALPPSSTHSQSKALLFLHGGFGRATVWLPYISYFSSRGFRCYALSLRGHGASWKPGFFHMVWRTGKRDMAEDLGYGLTWVSASEAAMRRNGFEEEDLVLIGHSAGGGLSQQFLNEGLGTVGGLVIMAGVPCFGSLIDGRLSVYAAWFTLDPWFPLRYFFRDFLHPRSPLSSTTLVHRAFFSPEYPVDKVQTFSQGLAEYESMLWPMGTMFSFANPTHILKNILGSNKNQNQRKLLIIAGEKDALVTLPIMQRLASLYQKAARKLVGVSSPQGKEKEKGKEGEVMNGEEIVGLEIVKKSGHHIQNDLYWEDGAKKILGFVEQL</sequence>
<dbReference type="AlphaFoldDB" id="A0A9N9LKC9"/>
<dbReference type="PANTHER" id="PTHR43798:SF33">
    <property type="entry name" value="HYDROLASE, PUTATIVE (AFU_ORTHOLOGUE AFUA_2G14860)-RELATED"/>
    <property type="match status" value="1"/>
</dbReference>
<organism evidence="2 3">
    <name type="scientific">Hymenoscyphus albidus</name>
    <dbReference type="NCBI Taxonomy" id="595503"/>
    <lineage>
        <taxon>Eukaryota</taxon>
        <taxon>Fungi</taxon>
        <taxon>Dikarya</taxon>
        <taxon>Ascomycota</taxon>
        <taxon>Pezizomycotina</taxon>
        <taxon>Leotiomycetes</taxon>
        <taxon>Helotiales</taxon>
        <taxon>Helotiaceae</taxon>
        <taxon>Hymenoscyphus</taxon>
    </lineage>
</organism>
<dbReference type="InterPro" id="IPR029058">
    <property type="entry name" value="AB_hydrolase_fold"/>
</dbReference>
<dbReference type="Pfam" id="PF12697">
    <property type="entry name" value="Abhydrolase_6"/>
    <property type="match status" value="1"/>
</dbReference>
<evidence type="ECO:0000313" key="2">
    <source>
        <dbReference type="EMBL" id="CAG8974171.1"/>
    </source>
</evidence>
<dbReference type="Proteomes" id="UP000701801">
    <property type="component" value="Unassembled WGS sequence"/>
</dbReference>
<feature type="domain" description="AB hydrolase-1" evidence="1">
    <location>
        <begin position="60"/>
        <end position="300"/>
    </location>
</feature>
<dbReference type="InterPro" id="IPR000073">
    <property type="entry name" value="AB_hydrolase_1"/>
</dbReference>
<protein>
    <recommendedName>
        <fullName evidence="1">AB hydrolase-1 domain-containing protein</fullName>
    </recommendedName>
</protein>
<comment type="caution">
    <text evidence="2">The sequence shown here is derived from an EMBL/GenBank/DDBJ whole genome shotgun (WGS) entry which is preliminary data.</text>
</comment>
<reference evidence="2" key="1">
    <citation type="submission" date="2021-07" db="EMBL/GenBank/DDBJ databases">
        <authorList>
            <person name="Durling M."/>
        </authorList>
    </citation>
    <scope>NUCLEOTIDE SEQUENCE</scope>
</reference>
<evidence type="ECO:0000259" key="1">
    <source>
        <dbReference type="Pfam" id="PF12697"/>
    </source>
</evidence>
<dbReference type="SUPFAM" id="SSF53474">
    <property type="entry name" value="alpha/beta-Hydrolases"/>
    <property type="match status" value="1"/>
</dbReference>
<dbReference type="Gene3D" id="3.40.50.1820">
    <property type="entry name" value="alpha/beta hydrolase"/>
    <property type="match status" value="1"/>
</dbReference>
<dbReference type="PANTHER" id="PTHR43798">
    <property type="entry name" value="MONOACYLGLYCEROL LIPASE"/>
    <property type="match status" value="1"/>
</dbReference>
<keyword evidence="3" id="KW-1185">Reference proteome</keyword>
<dbReference type="EMBL" id="CAJVRM010000094">
    <property type="protein sequence ID" value="CAG8974171.1"/>
    <property type="molecule type" value="Genomic_DNA"/>
</dbReference>
<accession>A0A9N9LKC9</accession>
<proteinExistence type="predicted"/>
<name>A0A9N9LKC9_9HELO</name>
<evidence type="ECO:0000313" key="3">
    <source>
        <dbReference type="Proteomes" id="UP000701801"/>
    </source>
</evidence>